<keyword evidence="4" id="KW-0472">Membrane</keyword>
<comment type="subcellular location">
    <subcellularLocation>
        <location evidence="5">Endoplasmic reticulum membrane</location>
        <topology evidence="5">Multi-pass membrane protein</topology>
    </subcellularLocation>
    <subcellularLocation>
        <location evidence="5">Endoplasmic reticulum-Golgi intermediate compartment membrane</location>
        <topology evidence="5">Multi-pass membrane protein</topology>
    </subcellularLocation>
    <subcellularLocation>
        <location evidence="5">Golgi apparatus membrane</location>
        <topology evidence="5">Multi-pass membrane protein</topology>
    </subcellularLocation>
    <subcellularLocation>
        <location evidence="1">Membrane</location>
    </subcellularLocation>
</comment>
<keyword evidence="5" id="KW-0333">Golgi apparatus</keyword>
<keyword evidence="3" id="KW-1133">Transmembrane helix</keyword>
<dbReference type="PANTHER" id="PTHR10984">
    <property type="entry name" value="ENDOPLASMIC RETICULUM-GOLGI INTERMEDIATE COMPARTMENT PROTEIN"/>
    <property type="match status" value="1"/>
</dbReference>
<dbReference type="GO" id="GO:0030134">
    <property type="term" value="C:COPII-coated ER to Golgi transport vesicle"/>
    <property type="evidence" value="ECO:0007669"/>
    <property type="project" value="TreeGrafter"/>
</dbReference>
<dbReference type="OrthoDB" id="5541786at2759"/>
<dbReference type="InterPro" id="IPR039542">
    <property type="entry name" value="Erv_N"/>
</dbReference>
<dbReference type="Pfam" id="PF07970">
    <property type="entry name" value="COPIIcoated_ERV"/>
    <property type="match status" value="1"/>
</dbReference>
<organism evidence="8 9">
    <name type="scientific">Wickerhamomyces pijperi</name>
    <name type="common">Yeast</name>
    <name type="synonym">Pichia pijperi</name>
    <dbReference type="NCBI Taxonomy" id="599730"/>
    <lineage>
        <taxon>Eukaryota</taxon>
        <taxon>Fungi</taxon>
        <taxon>Dikarya</taxon>
        <taxon>Ascomycota</taxon>
        <taxon>Saccharomycotina</taxon>
        <taxon>Saccharomycetes</taxon>
        <taxon>Phaffomycetales</taxon>
        <taxon>Wickerhamomycetaceae</taxon>
        <taxon>Wickerhamomyces</taxon>
    </lineage>
</organism>
<dbReference type="GO" id="GO:0000139">
    <property type="term" value="C:Golgi membrane"/>
    <property type="evidence" value="ECO:0007669"/>
    <property type="project" value="UniProtKB-SubCell"/>
</dbReference>
<evidence type="ECO:0000256" key="3">
    <source>
        <dbReference type="ARBA" id="ARBA00022989"/>
    </source>
</evidence>
<dbReference type="InterPro" id="IPR012936">
    <property type="entry name" value="Erv_C"/>
</dbReference>
<dbReference type="GO" id="GO:0006890">
    <property type="term" value="P:retrograde vesicle-mediated transport, Golgi to endoplasmic reticulum"/>
    <property type="evidence" value="ECO:0007669"/>
    <property type="project" value="TreeGrafter"/>
</dbReference>
<dbReference type="InterPro" id="IPR045888">
    <property type="entry name" value="Erv"/>
</dbReference>
<dbReference type="AlphaFoldDB" id="A0A9P8PIP0"/>
<evidence type="ECO:0000313" key="9">
    <source>
        <dbReference type="Proteomes" id="UP000774326"/>
    </source>
</evidence>
<feature type="domain" description="Endoplasmic reticulum vesicle transporter N-terminal" evidence="7">
    <location>
        <begin position="5"/>
        <end position="92"/>
    </location>
</feature>
<evidence type="ECO:0000256" key="4">
    <source>
        <dbReference type="ARBA" id="ARBA00023136"/>
    </source>
</evidence>
<reference evidence="8" key="1">
    <citation type="journal article" date="2021" name="Open Biol.">
        <title>Shared evolutionary footprints suggest mitochondrial oxidative damage underlies multiple complex I losses in fungi.</title>
        <authorList>
            <person name="Schikora-Tamarit M.A."/>
            <person name="Marcet-Houben M."/>
            <person name="Nosek J."/>
            <person name="Gabaldon T."/>
        </authorList>
    </citation>
    <scope>NUCLEOTIDE SEQUENCE</scope>
    <source>
        <strain evidence="8">CBS2887</strain>
    </source>
</reference>
<sequence>MSSRLKSFDAFPKIDSQHQVHSQRGGYSSLLTYFCILLLTWMELGHYFGGMVDHQFHVDEKVNSNLVINLDLLINMPCRYIHTNVRDFTDDRFLANELLKFEGFPEFYVPNGYKMNQDTNHVPTPELDEIMGEGISAKFRDQINQFNSENAPACHVYGSIPVNKVNGDFHITAKGYGYSDFTRQSIPMGDLNFTHVINELSFGTFYPYIDNPLDATGQSTENNLQAYQYYINVVPTVYKKLGVEIDTNQFAVSLQRKQYSWENKGVPGIFFKYEFDPISLVVEDKRLTFVQFLIRLATIYGGIIILGKSVYKLTEQFILRVYGKKAAMKGVEKKGGILDKEVEKE</sequence>
<protein>
    <recommendedName>
        <fullName evidence="5">Endoplasmic reticulum-Golgi intermediate compartment protein</fullName>
    </recommendedName>
</protein>
<dbReference type="Pfam" id="PF13850">
    <property type="entry name" value="ERGIC_N"/>
    <property type="match status" value="1"/>
</dbReference>
<dbReference type="GO" id="GO:0006888">
    <property type="term" value="P:endoplasmic reticulum to Golgi vesicle-mediated transport"/>
    <property type="evidence" value="ECO:0007669"/>
    <property type="project" value="UniProtKB-UniRule"/>
</dbReference>
<comment type="caution">
    <text evidence="8">The sequence shown here is derived from an EMBL/GenBank/DDBJ whole genome shotgun (WGS) entry which is preliminary data.</text>
</comment>
<name>A0A9P8PIP0_WICPI</name>
<evidence type="ECO:0000259" key="7">
    <source>
        <dbReference type="Pfam" id="PF13850"/>
    </source>
</evidence>
<gene>
    <name evidence="8" type="ORF">WICPIJ_010096</name>
</gene>
<evidence type="ECO:0000259" key="6">
    <source>
        <dbReference type="Pfam" id="PF07970"/>
    </source>
</evidence>
<feature type="domain" description="Endoplasmic reticulum vesicle transporter C-terminal" evidence="6">
    <location>
        <begin position="144"/>
        <end position="308"/>
    </location>
</feature>
<keyword evidence="9" id="KW-1185">Reference proteome</keyword>
<evidence type="ECO:0000313" key="8">
    <source>
        <dbReference type="EMBL" id="KAH3672205.1"/>
    </source>
</evidence>
<dbReference type="EMBL" id="JAEUBG010005838">
    <property type="protein sequence ID" value="KAH3672205.1"/>
    <property type="molecule type" value="Genomic_DNA"/>
</dbReference>
<keyword evidence="5" id="KW-0256">Endoplasmic reticulum</keyword>
<evidence type="ECO:0000256" key="5">
    <source>
        <dbReference type="RuleBase" id="RU369013"/>
    </source>
</evidence>
<keyword evidence="5" id="KW-0813">Transport</keyword>
<dbReference type="PANTHER" id="PTHR10984:SF81">
    <property type="entry name" value="ER-DERIVED VESICLES PROTEIN ERV41"/>
    <property type="match status" value="1"/>
</dbReference>
<keyword evidence="2" id="KW-0812">Transmembrane</keyword>
<dbReference type="Proteomes" id="UP000774326">
    <property type="component" value="Unassembled WGS sequence"/>
</dbReference>
<evidence type="ECO:0000256" key="2">
    <source>
        <dbReference type="ARBA" id="ARBA00022692"/>
    </source>
</evidence>
<comment type="similarity">
    <text evidence="5">Belongs to the ERGIC family.</text>
</comment>
<evidence type="ECO:0000256" key="1">
    <source>
        <dbReference type="ARBA" id="ARBA00004370"/>
    </source>
</evidence>
<dbReference type="GO" id="GO:0005789">
    <property type="term" value="C:endoplasmic reticulum membrane"/>
    <property type="evidence" value="ECO:0007669"/>
    <property type="project" value="UniProtKB-SubCell"/>
</dbReference>
<accession>A0A9P8PIP0</accession>
<keyword evidence="5" id="KW-0931">ER-Golgi transport</keyword>
<dbReference type="GO" id="GO:0033116">
    <property type="term" value="C:endoplasmic reticulum-Golgi intermediate compartment membrane"/>
    <property type="evidence" value="ECO:0007669"/>
    <property type="project" value="UniProtKB-SubCell"/>
</dbReference>
<proteinExistence type="inferred from homology"/>
<reference evidence="8" key="2">
    <citation type="submission" date="2021-01" db="EMBL/GenBank/DDBJ databases">
        <authorList>
            <person name="Schikora-Tamarit M.A."/>
        </authorList>
    </citation>
    <scope>NUCLEOTIDE SEQUENCE</scope>
    <source>
        <strain evidence="8">CBS2887</strain>
    </source>
</reference>
<comment type="function">
    <text evidence="5">Plays a role in transport between endoplasmic reticulum and Golgi.</text>
</comment>